<protein>
    <recommendedName>
        <fullName evidence="3">Polyhydroxyalkanoic acid system protein</fullName>
    </recommendedName>
</protein>
<name>A0A0B9AHJ9_9SPHN</name>
<gene>
    <name evidence="1" type="ORF">NJ75_00879</name>
</gene>
<proteinExistence type="predicted"/>
<evidence type="ECO:0008006" key="3">
    <source>
        <dbReference type="Google" id="ProtNLM"/>
    </source>
</evidence>
<dbReference type="InterPro" id="IPR013433">
    <property type="entry name" value="PHA_gran_rgn"/>
</dbReference>
<dbReference type="STRING" id="48936.NJ75_00879"/>
<dbReference type="Pfam" id="PF09650">
    <property type="entry name" value="PHA_gran_rgn"/>
    <property type="match status" value="1"/>
</dbReference>
<dbReference type="AlphaFoldDB" id="A0A0B9AHJ9"/>
<sequence length="97" mass="10578">MRIAIPHSLDRDEARRRLREKAAQAAAKADGMATVSTAFTDDDHMVMTVSAMGYTLDCGVELAEKELVVEVDIPASLGFAKRMIEGVIREKSGKLLT</sequence>
<dbReference type="RefSeq" id="WP_039331771.1">
    <property type="nucleotide sequence ID" value="NZ_JBNNWK010000003.1"/>
</dbReference>
<dbReference type="Proteomes" id="UP000031338">
    <property type="component" value="Unassembled WGS sequence"/>
</dbReference>
<accession>A0A0B9AHJ9</accession>
<reference evidence="1 2" key="1">
    <citation type="submission" date="2014-10" db="EMBL/GenBank/DDBJ databases">
        <title>Draft genome sequence of Novosphingobium subterraneum DSM 12447.</title>
        <authorList>
            <person name="Gan H.M."/>
            <person name="Gan H.Y."/>
            <person name="Savka M.A."/>
        </authorList>
    </citation>
    <scope>NUCLEOTIDE SEQUENCE [LARGE SCALE GENOMIC DNA]</scope>
    <source>
        <strain evidence="1 2">DSM 12447</strain>
    </source>
</reference>
<dbReference type="EMBL" id="JRVC01000003">
    <property type="protein sequence ID" value="KHS48796.1"/>
    <property type="molecule type" value="Genomic_DNA"/>
</dbReference>
<evidence type="ECO:0000313" key="2">
    <source>
        <dbReference type="Proteomes" id="UP000031338"/>
    </source>
</evidence>
<dbReference type="PATRIC" id="fig|48936.3.peg.891"/>
<organism evidence="1 2">
    <name type="scientific">Novosphingobium subterraneum</name>
    <dbReference type="NCBI Taxonomy" id="48936"/>
    <lineage>
        <taxon>Bacteria</taxon>
        <taxon>Pseudomonadati</taxon>
        <taxon>Pseudomonadota</taxon>
        <taxon>Alphaproteobacteria</taxon>
        <taxon>Sphingomonadales</taxon>
        <taxon>Sphingomonadaceae</taxon>
        <taxon>Novosphingobium</taxon>
    </lineage>
</organism>
<keyword evidence="2" id="KW-1185">Reference proteome</keyword>
<comment type="caution">
    <text evidence="1">The sequence shown here is derived from an EMBL/GenBank/DDBJ whole genome shotgun (WGS) entry which is preliminary data.</text>
</comment>
<evidence type="ECO:0000313" key="1">
    <source>
        <dbReference type="EMBL" id="KHS48796.1"/>
    </source>
</evidence>